<dbReference type="EMBL" id="KB309065">
    <property type="protein sequence ID" value="ELT95613.1"/>
    <property type="molecule type" value="Genomic_DNA"/>
</dbReference>
<gene>
    <name evidence="3" type="ORF">CAPTEDRAFT_180330</name>
</gene>
<dbReference type="PANTHER" id="PTHR21074">
    <property type="entry name" value="IQ AND UBIQUITIN-LIKE DOMAIN-CONTAINING PROTEIN"/>
    <property type="match status" value="1"/>
</dbReference>
<evidence type="ECO:0000256" key="1">
    <source>
        <dbReference type="SAM" id="Coils"/>
    </source>
</evidence>
<evidence type="ECO:0000313" key="4">
    <source>
        <dbReference type="EnsemblMetazoa" id="CapteP180330"/>
    </source>
</evidence>
<dbReference type="EnsemblMetazoa" id="CapteT180330">
    <property type="protein sequence ID" value="CapteP180330"/>
    <property type="gene ID" value="CapteG180330"/>
</dbReference>
<dbReference type="GO" id="GO:0031514">
    <property type="term" value="C:motile cilium"/>
    <property type="evidence" value="ECO:0007669"/>
    <property type="project" value="TreeGrafter"/>
</dbReference>
<dbReference type="PROSITE" id="PS50053">
    <property type="entry name" value="UBIQUITIN_2"/>
    <property type="match status" value="1"/>
</dbReference>
<dbReference type="OrthoDB" id="10265862at2759"/>
<protein>
    <recommendedName>
        <fullName evidence="2">Ubiquitin-like domain-containing protein</fullName>
    </recommendedName>
</protein>
<evidence type="ECO:0000259" key="2">
    <source>
        <dbReference type="PROSITE" id="PS50053"/>
    </source>
</evidence>
<dbReference type="InterPro" id="IPR029071">
    <property type="entry name" value="Ubiquitin-like_domsf"/>
</dbReference>
<evidence type="ECO:0000313" key="5">
    <source>
        <dbReference type="Proteomes" id="UP000014760"/>
    </source>
</evidence>
<dbReference type="PANTHER" id="PTHR21074:SF0">
    <property type="entry name" value="IQ AND UBIQUITIN-LIKE DOMAIN-CONTAINING PROTEIN"/>
    <property type="match status" value="1"/>
</dbReference>
<dbReference type="Pfam" id="PF25805">
    <property type="entry name" value="IQUB"/>
    <property type="match status" value="1"/>
</dbReference>
<dbReference type="GO" id="GO:0001669">
    <property type="term" value="C:acrosomal vesicle"/>
    <property type="evidence" value="ECO:0007669"/>
    <property type="project" value="TreeGrafter"/>
</dbReference>
<feature type="coiled-coil region" evidence="1">
    <location>
        <begin position="237"/>
        <end position="265"/>
    </location>
</feature>
<dbReference type="SUPFAM" id="SSF54236">
    <property type="entry name" value="Ubiquitin-like"/>
    <property type="match status" value="1"/>
</dbReference>
<dbReference type="GO" id="GO:0030317">
    <property type="term" value="P:flagellated sperm motility"/>
    <property type="evidence" value="ECO:0007669"/>
    <property type="project" value="TreeGrafter"/>
</dbReference>
<proteinExistence type="predicted"/>
<dbReference type="Gene3D" id="3.10.20.90">
    <property type="entry name" value="Phosphatidylinositol 3-kinase Catalytic Subunit, Chain A, domain 1"/>
    <property type="match status" value="1"/>
</dbReference>
<dbReference type="STRING" id="283909.R7TNZ1"/>
<dbReference type="InterPro" id="IPR037695">
    <property type="entry name" value="IQUB"/>
</dbReference>
<dbReference type="OMA" id="TFAQKER"/>
<reference evidence="3 5" key="2">
    <citation type="journal article" date="2013" name="Nature">
        <title>Insights into bilaterian evolution from three spiralian genomes.</title>
        <authorList>
            <person name="Simakov O."/>
            <person name="Marletaz F."/>
            <person name="Cho S.J."/>
            <person name="Edsinger-Gonzales E."/>
            <person name="Havlak P."/>
            <person name="Hellsten U."/>
            <person name="Kuo D.H."/>
            <person name="Larsson T."/>
            <person name="Lv J."/>
            <person name="Arendt D."/>
            <person name="Savage R."/>
            <person name="Osoegawa K."/>
            <person name="de Jong P."/>
            <person name="Grimwood J."/>
            <person name="Chapman J.A."/>
            <person name="Shapiro H."/>
            <person name="Aerts A."/>
            <person name="Otillar R.P."/>
            <person name="Terry A.Y."/>
            <person name="Boore J.L."/>
            <person name="Grigoriev I.V."/>
            <person name="Lindberg D.R."/>
            <person name="Seaver E.C."/>
            <person name="Weisblat D.A."/>
            <person name="Putnam N.H."/>
            <person name="Rokhsar D.S."/>
        </authorList>
    </citation>
    <scope>NUCLEOTIDE SEQUENCE</scope>
    <source>
        <strain evidence="3 5">I ESC-2004</strain>
    </source>
</reference>
<dbReference type="InterPro" id="IPR000626">
    <property type="entry name" value="Ubiquitin-like_dom"/>
</dbReference>
<reference evidence="4" key="3">
    <citation type="submission" date="2015-06" db="UniProtKB">
        <authorList>
            <consortium name="EnsemblMetazoa"/>
        </authorList>
    </citation>
    <scope>IDENTIFICATION</scope>
</reference>
<feature type="domain" description="Ubiquitin-like" evidence="2">
    <location>
        <begin position="1"/>
        <end position="65"/>
    </location>
</feature>
<dbReference type="FunCoup" id="R7TNZ1">
    <property type="interactions" value="12"/>
</dbReference>
<organism evidence="3">
    <name type="scientific">Capitella teleta</name>
    <name type="common">Polychaete worm</name>
    <dbReference type="NCBI Taxonomy" id="283909"/>
    <lineage>
        <taxon>Eukaryota</taxon>
        <taxon>Metazoa</taxon>
        <taxon>Spiralia</taxon>
        <taxon>Lophotrochozoa</taxon>
        <taxon>Annelida</taxon>
        <taxon>Polychaeta</taxon>
        <taxon>Sedentaria</taxon>
        <taxon>Scolecida</taxon>
        <taxon>Capitellidae</taxon>
        <taxon>Capitella</taxon>
    </lineage>
</organism>
<reference evidence="5" key="1">
    <citation type="submission" date="2012-12" db="EMBL/GenBank/DDBJ databases">
        <authorList>
            <person name="Hellsten U."/>
            <person name="Grimwood J."/>
            <person name="Chapman J.A."/>
            <person name="Shapiro H."/>
            <person name="Aerts A."/>
            <person name="Otillar R.P."/>
            <person name="Terry A.Y."/>
            <person name="Boore J.L."/>
            <person name="Simakov O."/>
            <person name="Marletaz F."/>
            <person name="Cho S.-J."/>
            <person name="Edsinger-Gonzales E."/>
            <person name="Havlak P."/>
            <person name="Kuo D.-H."/>
            <person name="Larsson T."/>
            <person name="Lv J."/>
            <person name="Arendt D."/>
            <person name="Savage R."/>
            <person name="Osoegawa K."/>
            <person name="de Jong P."/>
            <person name="Lindberg D.R."/>
            <person name="Seaver E.C."/>
            <person name="Weisblat D.A."/>
            <person name="Putnam N.H."/>
            <person name="Grigoriev I.V."/>
            <person name="Rokhsar D.S."/>
        </authorList>
    </citation>
    <scope>NUCLEOTIDE SEQUENCE</scope>
    <source>
        <strain evidence="5">I ESC-2004</strain>
    </source>
</reference>
<keyword evidence="5" id="KW-1185">Reference proteome</keyword>
<dbReference type="EMBL" id="AMQN01011740">
    <property type="status" value="NOT_ANNOTATED_CDS"/>
    <property type="molecule type" value="Genomic_DNA"/>
</dbReference>
<keyword evidence="1" id="KW-0175">Coiled coil</keyword>
<name>R7TNZ1_CAPTE</name>
<sequence>MLMPSQQVATLRCHLHQTLRELKQHFAAELKIPFSVILLTLDGPPMDDALKLGDLGVGPNGTIQLEMLSVDPVNTPIKRFKPQQEYLMPDVITVRVALGAFVECYSDVVVEIERPMQHQKPFLGGYRHKKTGVEFHHASCQTVQKQRPPSNVERYCRDTQTVRQRNIVQQTTNNTCTQMTSIGVYVSNMTDKMLVPGKYTTADEYKSNVMSKVLLIQKYYRRWLAKRYVDQVRDDKRKRLEWEREEEVKKKKEKEERIQKEFQRRMNPKSKEDFDLLFHALEKWRQEELNRINNSLSGAERKAALYLLLEQETQLIASIGRHKQEADGHNKNKSVEQFLSKAAAPKRWKGPDGKYTQMDTPYTIRAQELKDIYSSINMKYLTQDERLDVLLTLKHTVKEHDCKLTQELTELIDREADLLMRGVKEGNLDGLRQRISTLFLQYIKTPTFNPEAARLLKVPQDPSTLRKNIYFCPSCNQYLPSTEFQLSSNSRAVGKCRRCTKAENDGRVRQDYSHYHFMLKSLREAEEGHQDGSKIAFLMQESDLRYLVENVWSSQSVVSAWEDLYDLVLVRWNRHQEWSPWNCILLTKEEAAAHSKLENMDEAYGKVFIHKVNHKHTLARNYFSRLPGMAEMMLQNSAVPVNGGPTISGKGLSIVQSQA</sequence>
<dbReference type="Proteomes" id="UP000014760">
    <property type="component" value="Unassembled WGS sequence"/>
</dbReference>
<evidence type="ECO:0000313" key="3">
    <source>
        <dbReference type="EMBL" id="ELT95613.1"/>
    </source>
</evidence>
<dbReference type="InterPro" id="IPR057887">
    <property type="entry name" value="IQUB_helical"/>
</dbReference>
<accession>R7TNZ1</accession>
<dbReference type="GO" id="GO:0060271">
    <property type="term" value="P:cilium assembly"/>
    <property type="evidence" value="ECO:0007669"/>
    <property type="project" value="TreeGrafter"/>
</dbReference>
<dbReference type="HOGENOM" id="CLU_014415_2_0_1"/>
<dbReference type="AlphaFoldDB" id="R7TNZ1"/>